<dbReference type="SFLD" id="SFLDS00019">
    <property type="entry name" value="Glutathione_Transferase_(cytos"/>
    <property type="match status" value="1"/>
</dbReference>
<dbReference type="SUPFAM" id="SSF47616">
    <property type="entry name" value="GST C-terminal domain-like"/>
    <property type="match status" value="1"/>
</dbReference>
<feature type="domain" description="Metaxin glutathione S-transferase" evidence="2">
    <location>
        <begin position="219"/>
        <end position="281"/>
    </location>
</feature>
<dbReference type="PANTHER" id="PTHR12289">
    <property type="entry name" value="METAXIN RELATED"/>
    <property type="match status" value="1"/>
</dbReference>
<dbReference type="InterPro" id="IPR036249">
    <property type="entry name" value="Thioredoxin-like_sf"/>
</dbReference>
<dbReference type="InterPro" id="IPR012336">
    <property type="entry name" value="Thioredoxin-like_fold"/>
</dbReference>
<dbReference type="PANTHER" id="PTHR12289:SF41">
    <property type="entry name" value="FAILED AXON CONNECTIONS-RELATED"/>
    <property type="match status" value="1"/>
</dbReference>
<dbReference type="InterPro" id="IPR050931">
    <property type="entry name" value="Mito_Protein_Transport_Metaxin"/>
</dbReference>
<dbReference type="AlphaFoldDB" id="A0AAW0U360"/>
<keyword evidence="5" id="KW-1185">Reference proteome</keyword>
<evidence type="ECO:0000313" key="4">
    <source>
        <dbReference type="EMBL" id="KAK8394504.1"/>
    </source>
</evidence>
<dbReference type="Pfam" id="PF17172">
    <property type="entry name" value="GST_N_4"/>
    <property type="match status" value="1"/>
</dbReference>
<comment type="caution">
    <text evidence="4">The sequence shown here is derived from an EMBL/GenBank/DDBJ whole genome shotgun (WGS) entry which is preliminary data.</text>
</comment>
<organism evidence="4 5">
    <name type="scientific">Scylla paramamosain</name>
    <name type="common">Mud crab</name>
    <dbReference type="NCBI Taxonomy" id="85552"/>
    <lineage>
        <taxon>Eukaryota</taxon>
        <taxon>Metazoa</taxon>
        <taxon>Ecdysozoa</taxon>
        <taxon>Arthropoda</taxon>
        <taxon>Crustacea</taxon>
        <taxon>Multicrustacea</taxon>
        <taxon>Malacostraca</taxon>
        <taxon>Eumalacostraca</taxon>
        <taxon>Eucarida</taxon>
        <taxon>Decapoda</taxon>
        <taxon>Pleocyemata</taxon>
        <taxon>Brachyura</taxon>
        <taxon>Eubrachyura</taxon>
        <taxon>Portunoidea</taxon>
        <taxon>Portunidae</taxon>
        <taxon>Portuninae</taxon>
        <taxon>Scylla</taxon>
    </lineage>
</organism>
<gene>
    <name evidence="4" type="ORF">O3P69_006587</name>
</gene>
<dbReference type="CDD" id="cd03193">
    <property type="entry name" value="GST_C_Metaxin"/>
    <property type="match status" value="1"/>
</dbReference>
<dbReference type="Pfam" id="PF17171">
    <property type="entry name" value="GST_C_6"/>
    <property type="match status" value="1"/>
</dbReference>
<reference evidence="4 5" key="1">
    <citation type="submission" date="2023-03" db="EMBL/GenBank/DDBJ databases">
        <title>High-quality genome of Scylla paramamosain provides insights in environmental adaptation.</title>
        <authorList>
            <person name="Zhang L."/>
        </authorList>
    </citation>
    <scope>NUCLEOTIDE SEQUENCE [LARGE SCALE GENOMIC DNA]</scope>
    <source>
        <strain evidence="4">LZ_2023a</strain>
        <tissue evidence="4">Muscle</tissue>
    </source>
</reference>
<proteinExistence type="inferred from homology"/>
<feature type="domain" description="Thioredoxin-like fold" evidence="3">
    <location>
        <begin position="78"/>
        <end position="171"/>
    </location>
</feature>
<dbReference type="GO" id="GO:0005737">
    <property type="term" value="C:cytoplasm"/>
    <property type="evidence" value="ECO:0007669"/>
    <property type="project" value="TreeGrafter"/>
</dbReference>
<name>A0AAW0U360_SCYPA</name>
<dbReference type="Proteomes" id="UP001487740">
    <property type="component" value="Unassembled WGS sequence"/>
</dbReference>
<dbReference type="InterPro" id="IPR026928">
    <property type="entry name" value="FAX/IsoI-like"/>
</dbReference>
<dbReference type="InterPro" id="IPR036282">
    <property type="entry name" value="Glutathione-S-Trfase_C_sf"/>
</dbReference>
<dbReference type="InterPro" id="IPR033468">
    <property type="entry name" value="Metaxin_GST"/>
</dbReference>
<dbReference type="EMBL" id="JARAKH010000019">
    <property type="protein sequence ID" value="KAK8394504.1"/>
    <property type="molecule type" value="Genomic_DNA"/>
</dbReference>
<evidence type="ECO:0008006" key="6">
    <source>
        <dbReference type="Google" id="ProtNLM"/>
    </source>
</evidence>
<dbReference type="SFLD" id="SFLDG01200">
    <property type="entry name" value="SUF1.1"/>
    <property type="match status" value="1"/>
</dbReference>
<sequence>MQLMAQLQWPAAVGARGLSWLWKRSRRVAVAAVVVVAVVKVRAYVQKQQRRKRWEAAGQDVVVLHMFVRGKNLPNLSPFVLKLETYLRMADIKYEVDYEEPMGSKGKSPWITLNGQDLADSQFVMEHLASKFNKDFSSHLSREEKATAHALRIMLENNTLWGLAYWRYVQDGGRAILTGMYVPFFVRLSLTAFVRHFKKLIWMQGMGRHSPHDIEYLCKQDLAALATHLGDKDFLMGDKPTEVDCAVFGFLCQLMYASAGSPYARMLETDFPNLRSYCLRVKDKFWPDWNACLDPPQPVS</sequence>
<dbReference type="Gene3D" id="1.20.1050.10">
    <property type="match status" value="1"/>
</dbReference>
<dbReference type="SUPFAM" id="SSF52833">
    <property type="entry name" value="Thioredoxin-like"/>
    <property type="match status" value="1"/>
</dbReference>
<dbReference type="InterPro" id="IPR040079">
    <property type="entry name" value="Glutathione_S-Trfase"/>
</dbReference>
<evidence type="ECO:0000259" key="3">
    <source>
        <dbReference type="Pfam" id="PF17172"/>
    </source>
</evidence>
<dbReference type="Gene3D" id="3.40.30.10">
    <property type="entry name" value="Glutaredoxin"/>
    <property type="match status" value="1"/>
</dbReference>
<evidence type="ECO:0000313" key="5">
    <source>
        <dbReference type="Proteomes" id="UP001487740"/>
    </source>
</evidence>
<dbReference type="SFLD" id="SFLDG01180">
    <property type="entry name" value="SUF1"/>
    <property type="match status" value="1"/>
</dbReference>
<accession>A0AAW0U360</accession>
<comment type="similarity">
    <text evidence="1">Belongs to the FAX family.</text>
</comment>
<evidence type="ECO:0000259" key="2">
    <source>
        <dbReference type="Pfam" id="PF17171"/>
    </source>
</evidence>
<protein>
    <recommendedName>
        <fullName evidence="6">Failed axon connections</fullName>
    </recommendedName>
</protein>
<evidence type="ECO:0000256" key="1">
    <source>
        <dbReference type="ARBA" id="ARBA00006475"/>
    </source>
</evidence>